<accession>A0A382QZT3</accession>
<organism evidence="1">
    <name type="scientific">marine metagenome</name>
    <dbReference type="NCBI Taxonomy" id="408172"/>
    <lineage>
        <taxon>unclassified sequences</taxon>
        <taxon>metagenomes</taxon>
        <taxon>ecological metagenomes</taxon>
    </lineage>
</organism>
<reference evidence="1" key="1">
    <citation type="submission" date="2018-05" db="EMBL/GenBank/DDBJ databases">
        <authorList>
            <person name="Lanie J.A."/>
            <person name="Ng W.-L."/>
            <person name="Kazmierczak K.M."/>
            <person name="Andrzejewski T.M."/>
            <person name="Davidsen T.M."/>
            <person name="Wayne K.J."/>
            <person name="Tettelin H."/>
            <person name="Glass J.I."/>
            <person name="Rusch D."/>
            <person name="Podicherti R."/>
            <person name="Tsui H.-C.T."/>
            <person name="Winkler M.E."/>
        </authorList>
    </citation>
    <scope>NUCLEOTIDE SEQUENCE</scope>
</reference>
<sequence>MKLKLVQQIGAPQQLTNIVQQIFENAQWIGYTFFLP</sequence>
<dbReference type="EMBL" id="UINC01118109">
    <property type="protein sequence ID" value="SVC91009.1"/>
    <property type="molecule type" value="Genomic_DNA"/>
</dbReference>
<name>A0A382QZT3_9ZZZZ</name>
<protein>
    <submittedName>
        <fullName evidence="1">Uncharacterized protein</fullName>
    </submittedName>
</protein>
<evidence type="ECO:0000313" key="1">
    <source>
        <dbReference type="EMBL" id="SVC91009.1"/>
    </source>
</evidence>
<gene>
    <name evidence="1" type="ORF">METZ01_LOCUS343863</name>
</gene>
<proteinExistence type="predicted"/>
<dbReference type="AlphaFoldDB" id="A0A382QZT3"/>